<dbReference type="Proteomes" id="UP000321947">
    <property type="component" value="Unassembled WGS sequence"/>
</dbReference>
<organism evidence="2 4">
    <name type="scientific">Cucumis melo var. makuwa</name>
    <name type="common">Oriental melon</name>
    <dbReference type="NCBI Taxonomy" id="1194695"/>
    <lineage>
        <taxon>Eukaryota</taxon>
        <taxon>Viridiplantae</taxon>
        <taxon>Streptophyta</taxon>
        <taxon>Embryophyta</taxon>
        <taxon>Tracheophyta</taxon>
        <taxon>Spermatophyta</taxon>
        <taxon>Magnoliopsida</taxon>
        <taxon>eudicotyledons</taxon>
        <taxon>Gunneridae</taxon>
        <taxon>Pentapetalae</taxon>
        <taxon>rosids</taxon>
        <taxon>fabids</taxon>
        <taxon>Cucurbitales</taxon>
        <taxon>Cucurbitaceae</taxon>
        <taxon>Benincaseae</taxon>
        <taxon>Cucumis</taxon>
    </lineage>
</organism>
<name>A0A5D3D612_CUCMM</name>
<dbReference type="EMBL" id="SSTD01007385">
    <property type="protein sequence ID" value="TYK18960.1"/>
    <property type="molecule type" value="Genomic_DNA"/>
</dbReference>
<sequence length="142" mass="16318">MESKSTCVPKAHTKLWRMDSIERYPPSCLDSNSFTKIGDACGGYVDVASEKKNKFDLIEIVIKIHYNYSRFIPTTTRLIDEEGNCFIIQTITNTESRWLKERSPRIHGTFTRKAAVSFNEFNNQAEQYNFIDDATVLPNQIG</sequence>
<protein>
    <submittedName>
        <fullName evidence="2">Uncharacterized protein</fullName>
    </submittedName>
</protein>
<dbReference type="Proteomes" id="UP000321393">
    <property type="component" value="Unassembled WGS sequence"/>
</dbReference>
<dbReference type="EMBL" id="SSTE01014201">
    <property type="protein sequence ID" value="KAA0046238.1"/>
    <property type="molecule type" value="Genomic_DNA"/>
</dbReference>
<comment type="caution">
    <text evidence="2">The sequence shown here is derived from an EMBL/GenBank/DDBJ whole genome shotgun (WGS) entry which is preliminary data.</text>
</comment>
<evidence type="ECO:0000313" key="1">
    <source>
        <dbReference type="EMBL" id="KAA0046238.1"/>
    </source>
</evidence>
<evidence type="ECO:0000313" key="3">
    <source>
        <dbReference type="Proteomes" id="UP000321393"/>
    </source>
</evidence>
<dbReference type="AlphaFoldDB" id="A0A5D3D612"/>
<accession>A0A5D3D612</accession>
<evidence type="ECO:0000313" key="2">
    <source>
        <dbReference type="EMBL" id="TYK18960.1"/>
    </source>
</evidence>
<evidence type="ECO:0000313" key="4">
    <source>
        <dbReference type="Proteomes" id="UP000321947"/>
    </source>
</evidence>
<gene>
    <name evidence="2" type="ORF">E5676_scaffold418G00470</name>
    <name evidence="1" type="ORF">E6C27_scaffold284G00350</name>
</gene>
<reference evidence="3 4" key="1">
    <citation type="submission" date="2019-08" db="EMBL/GenBank/DDBJ databases">
        <title>Draft genome sequences of two oriental melons (Cucumis melo L. var makuwa).</title>
        <authorList>
            <person name="Kwon S.-Y."/>
        </authorList>
    </citation>
    <scope>NUCLEOTIDE SEQUENCE [LARGE SCALE GENOMIC DNA]</scope>
    <source>
        <strain evidence="4">cv. Chang Bougi</strain>
        <strain evidence="3">cv. SW 3</strain>
        <tissue evidence="2">Leaf</tissue>
    </source>
</reference>
<proteinExistence type="predicted"/>